<evidence type="ECO:0000259" key="1">
    <source>
        <dbReference type="Pfam" id="PF03732"/>
    </source>
</evidence>
<keyword evidence="3" id="KW-1185">Reference proteome</keyword>
<dbReference type="AlphaFoldDB" id="A0AAV3RE81"/>
<sequence length="118" mass="13454">MPFTTRSNDVPTPVLFILPQFTQYSGIGDPQKHLKGFLAQMTINTNDMDIYAKAFPNSLTGAALDWYMELRANSIDSYAHIADVFISKYNTSIINKQDKRALMDLQHAPRESLKDFHE</sequence>
<accession>A0AAV3RE81</accession>
<dbReference type="PANTHER" id="PTHR33223:SF8">
    <property type="entry name" value="OS04G0172440 PROTEIN"/>
    <property type="match status" value="1"/>
</dbReference>
<name>A0AAV3RE81_LITER</name>
<protein>
    <recommendedName>
        <fullName evidence="1">Retrotransposon gag domain-containing protein</fullName>
    </recommendedName>
</protein>
<dbReference type="PANTHER" id="PTHR33223">
    <property type="entry name" value="CCHC-TYPE DOMAIN-CONTAINING PROTEIN"/>
    <property type="match status" value="1"/>
</dbReference>
<proteinExistence type="predicted"/>
<dbReference type="Pfam" id="PF03732">
    <property type="entry name" value="Retrotrans_gag"/>
    <property type="match status" value="1"/>
</dbReference>
<dbReference type="InterPro" id="IPR005162">
    <property type="entry name" value="Retrotrans_gag_dom"/>
</dbReference>
<feature type="domain" description="Retrotransposon gag" evidence="1">
    <location>
        <begin position="54"/>
        <end position="118"/>
    </location>
</feature>
<comment type="caution">
    <text evidence="2">The sequence shown here is derived from an EMBL/GenBank/DDBJ whole genome shotgun (WGS) entry which is preliminary data.</text>
</comment>
<dbReference type="EMBL" id="BAABME010026834">
    <property type="protein sequence ID" value="GAA0174610.1"/>
    <property type="molecule type" value="Genomic_DNA"/>
</dbReference>
<organism evidence="2 3">
    <name type="scientific">Lithospermum erythrorhizon</name>
    <name type="common">Purple gromwell</name>
    <name type="synonym">Lithospermum officinale var. erythrorhizon</name>
    <dbReference type="NCBI Taxonomy" id="34254"/>
    <lineage>
        <taxon>Eukaryota</taxon>
        <taxon>Viridiplantae</taxon>
        <taxon>Streptophyta</taxon>
        <taxon>Embryophyta</taxon>
        <taxon>Tracheophyta</taxon>
        <taxon>Spermatophyta</taxon>
        <taxon>Magnoliopsida</taxon>
        <taxon>eudicotyledons</taxon>
        <taxon>Gunneridae</taxon>
        <taxon>Pentapetalae</taxon>
        <taxon>asterids</taxon>
        <taxon>lamiids</taxon>
        <taxon>Boraginales</taxon>
        <taxon>Boraginaceae</taxon>
        <taxon>Boraginoideae</taxon>
        <taxon>Lithospermeae</taxon>
        <taxon>Lithospermum</taxon>
    </lineage>
</organism>
<gene>
    <name evidence="2" type="ORF">LIER_41749</name>
</gene>
<dbReference type="Proteomes" id="UP001454036">
    <property type="component" value="Unassembled WGS sequence"/>
</dbReference>
<evidence type="ECO:0000313" key="2">
    <source>
        <dbReference type="EMBL" id="GAA0174610.1"/>
    </source>
</evidence>
<reference evidence="2 3" key="1">
    <citation type="submission" date="2024-01" db="EMBL/GenBank/DDBJ databases">
        <title>The complete chloroplast genome sequence of Lithospermum erythrorhizon: insights into the phylogenetic relationship among Boraginaceae species and the maternal lineages of purple gromwells.</title>
        <authorList>
            <person name="Okada T."/>
            <person name="Watanabe K."/>
        </authorList>
    </citation>
    <scope>NUCLEOTIDE SEQUENCE [LARGE SCALE GENOMIC DNA]</scope>
</reference>
<evidence type="ECO:0000313" key="3">
    <source>
        <dbReference type="Proteomes" id="UP001454036"/>
    </source>
</evidence>